<reference evidence="3 4" key="1">
    <citation type="submission" date="2023-09" db="EMBL/GenBank/DDBJ databases">
        <title>Micromonospora halotolerans DSM 45598 genome sequence.</title>
        <authorList>
            <person name="Mo P."/>
        </authorList>
    </citation>
    <scope>NUCLEOTIDE SEQUENCE [LARGE SCALE GENOMIC DNA]</scope>
    <source>
        <strain evidence="3 4">DSM 45598</strain>
    </source>
</reference>
<feature type="transmembrane region" description="Helical" evidence="2">
    <location>
        <begin position="113"/>
        <end position="133"/>
    </location>
</feature>
<accession>A0ABY9ZYC2</accession>
<protein>
    <recommendedName>
        <fullName evidence="5">Sensor domain-containing protein</fullName>
    </recommendedName>
</protein>
<dbReference type="EMBL" id="CP134876">
    <property type="protein sequence ID" value="WNM40286.1"/>
    <property type="molecule type" value="Genomic_DNA"/>
</dbReference>
<evidence type="ECO:0000256" key="1">
    <source>
        <dbReference type="SAM" id="MobiDB-lite"/>
    </source>
</evidence>
<name>A0ABY9ZYC2_9ACTN</name>
<feature type="transmembrane region" description="Helical" evidence="2">
    <location>
        <begin position="145"/>
        <end position="167"/>
    </location>
</feature>
<keyword evidence="2" id="KW-1133">Transmembrane helix</keyword>
<evidence type="ECO:0000313" key="4">
    <source>
        <dbReference type="Proteomes" id="UP001303001"/>
    </source>
</evidence>
<feature type="compositionally biased region" description="Low complexity" evidence="1">
    <location>
        <begin position="187"/>
        <end position="196"/>
    </location>
</feature>
<evidence type="ECO:0000256" key="2">
    <source>
        <dbReference type="SAM" id="Phobius"/>
    </source>
</evidence>
<organism evidence="3 4">
    <name type="scientific">Micromonospora halotolerans</name>
    <dbReference type="NCBI Taxonomy" id="709879"/>
    <lineage>
        <taxon>Bacteria</taxon>
        <taxon>Bacillati</taxon>
        <taxon>Actinomycetota</taxon>
        <taxon>Actinomycetes</taxon>
        <taxon>Micromonosporales</taxon>
        <taxon>Micromonosporaceae</taxon>
        <taxon>Micromonospora</taxon>
    </lineage>
</organism>
<keyword evidence="2" id="KW-0812">Transmembrane</keyword>
<feature type="transmembrane region" description="Helical" evidence="2">
    <location>
        <begin position="52"/>
        <end position="71"/>
    </location>
</feature>
<feature type="region of interest" description="Disordered" evidence="1">
    <location>
        <begin position="181"/>
        <end position="218"/>
    </location>
</feature>
<keyword evidence="2" id="KW-0472">Membrane</keyword>
<proteinExistence type="predicted"/>
<gene>
    <name evidence="3" type="ORF">RMN56_02665</name>
</gene>
<feature type="compositionally biased region" description="Pro residues" evidence="1">
    <location>
        <begin position="197"/>
        <end position="210"/>
    </location>
</feature>
<evidence type="ECO:0000313" key="3">
    <source>
        <dbReference type="EMBL" id="WNM40286.1"/>
    </source>
</evidence>
<evidence type="ECO:0008006" key="5">
    <source>
        <dbReference type="Google" id="ProtNLM"/>
    </source>
</evidence>
<dbReference type="RefSeq" id="WP_313722273.1">
    <property type="nucleotide sequence ID" value="NZ_CP134876.1"/>
</dbReference>
<sequence length="218" mass="23760">MTDIDVQGALAEYQSLRAEIDSRAKFQQQIVGLQLTLTSAIIAFGLSRPGFLAVLLIVPLSSYLLCGRYVGQRTAMRWTTRYIDEELAPRVPGGLGWGAWSTANRRPARLLDWFLPLLICFPGASLLTLGWTVRLMFAHQAWYTTAGFVIVWLVGFLTTGISVYLLVDVLHRSAPVQAPVSRNAGLPSAPATRPTRPGAPEPMSSAPPAPGEHVPPVR</sequence>
<keyword evidence="4" id="KW-1185">Reference proteome</keyword>
<dbReference type="Proteomes" id="UP001303001">
    <property type="component" value="Chromosome"/>
</dbReference>